<proteinExistence type="predicted"/>
<comment type="caution">
    <text evidence="1">The sequence shown here is derived from an EMBL/GenBank/DDBJ whole genome shotgun (WGS) entry which is preliminary data.</text>
</comment>
<organism evidence="1 2">
    <name type="scientific">Canavalia gladiata</name>
    <name type="common">Sword bean</name>
    <name type="synonym">Dolichos gladiatus</name>
    <dbReference type="NCBI Taxonomy" id="3824"/>
    <lineage>
        <taxon>Eukaryota</taxon>
        <taxon>Viridiplantae</taxon>
        <taxon>Streptophyta</taxon>
        <taxon>Embryophyta</taxon>
        <taxon>Tracheophyta</taxon>
        <taxon>Spermatophyta</taxon>
        <taxon>Magnoliopsida</taxon>
        <taxon>eudicotyledons</taxon>
        <taxon>Gunneridae</taxon>
        <taxon>Pentapetalae</taxon>
        <taxon>rosids</taxon>
        <taxon>fabids</taxon>
        <taxon>Fabales</taxon>
        <taxon>Fabaceae</taxon>
        <taxon>Papilionoideae</taxon>
        <taxon>50 kb inversion clade</taxon>
        <taxon>NPAAA clade</taxon>
        <taxon>indigoferoid/millettioid clade</taxon>
        <taxon>Phaseoleae</taxon>
        <taxon>Canavalia</taxon>
    </lineage>
</organism>
<dbReference type="AlphaFoldDB" id="A0AAN9QR64"/>
<name>A0AAN9QR64_CANGL</name>
<dbReference type="EMBL" id="JAYMYQ010000004">
    <property type="protein sequence ID" value="KAK7340368.1"/>
    <property type="molecule type" value="Genomic_DNA"/>
</dbReference>
<accession>A0AAN9QR64</accession>
<keyword evidence="2" id="KW-1185">Reference proteome</keyword>
<gene>
    <name evidence="1" type="ORF">VNO77_21070</name>
</gene>
<evidence type="ECO:0000313" key="2">
    <source>
        <dbReference type="Proteomes" id="UP001367508"/>
    </source>
</evidence>
<sequence>MYLKALLGINVRESCLESEVYPDDGFLRKERISLSLASTPSLPFSILASSKFQIYFFIDLLANTKSLFAVD</sequence>
<evidence type="ECO:0000313" key="1">
    <source>
        <dbReference type="EMBL" id="KAK7340368.1"/>
    </source>
</evidence>
<protein>
    <submittedName>
        <fullName evidence="1">Uncharacterized protein</fullName>
    </submittedName>
</protein>
<reference evidence="1 2" key="1">
    <citation type="submission" date="2024-01" db="EMBL/GenBank/DDBJ databases">
        <title>The genomes of 5 underutilized Papilionoideae crops provide insights into root nodulation and disease resistanc.</title>
        <authorList>
            <person name="Jiang F."/>
        </authorList>
    </citation>
    <scope>NUCLEOTIDE SEQUENCE [LARGE SCALE GENOMIC DNA]</scope>
    <source>
        <strain evidence="1">LVBAO_FW01</strain>
        <tissue evidence="1">Leaves</tissue>
    </source>
</reference>
<dbReference type="Proteomes" id="UP001367508">
    <property type="component" value="Unassembled WGS sequence"/>
</dbReference>